<dbReference type="InterPro" id="IPR019888">
    <property type="entry name" value="Tscrpt_reg_AsnC-like"/>
</dbReference>
<dbReference type="EMBL" id="BSTI01000022">
    <property type="protein sequence ID" value="GLY70378.1"/>
    <property type="molecule type" value="Genomic_DNA"/>
</dbReference>
<evidence type="ECO:0000313" key="6">
    <source>
        <dbReference type="EMBL" id="GLY70378.1"/>
    </source>
</evidence>
<evidence type="ECO:0000313" key="7">
    <source>
        <dbReference type="Proteomes" id="UP001165136"/>
    </source>
</evidence>
<evidence type="ECO:0000259" key="4">
    <source>
        <dbReference type="Pfam" id="PF01037"/>
    </source>
</evidence>
<dbReference type="SUPFAM" id="SSF54909">
    <property type="entry name" value="Dimeric alpha+beta barrel"/>
    <property type="match status" value="2"/>
</dbReference>
<dbReference type="CDD" id="cd00090">
    <property type="entry name" value="HTH_ARSR"/>
    <property type="match status" value="1"/>
</dbReference>
<reference evidence="6" key="1">
    <citation type="submission" date="2023-03" db="EMBL/GenBank/DDBJ databases">
        <title>Amycolatopsis taiwanensis NBRC 103393.</title>
        <authorList>
            <person name="Ichikawa N."/>
            <person name="Sato H."/>
            <person name="Tonouchi N."/>
        </authorList>
    </citation>
    <scope>NUCLEOTIDE SEQUENCE</scope>
    <source>
        <strain evidence="6">NBRC 103393</strain>
    </source>
</reference>
<dbReference type="InterPro" id="IPR000485">
    <property type="entry name" value="AsnC-type_HTH_dom"/>
</dbReference>
<dbReference type="Gene3D" id="3.30.70.920">
    <property type="match status" value="2"/>
</dbReference>
<proteinExistence type="predicted"/>
<dbReference type="Pfam" id="PF13404">
    <property type="entry name" value="HTH_AsnC-type"/>
    <property type="match status" value="2"/>
</dbReference>
<keyword evidence="2" id="KW-0238">DNA-binding</keyword>
<dbReference type="RefSeq" id="WP_027943857.1">
    <property type="nucleotide sequence ID" value="NZ_BSTI01000022.1"/>
</dbReference>
<dbReference type="Pfam" id="PF01037">
    <property type="entry name" value="AsnC_trans_reg"/>
    <property type="match status" value="1"/>
</dbReference>
<evidence type="ECO:0000259" key="5">
    <source>
        <dbReference type="Pfam" id="PF13404"/>
    </source>
</evidence>
<organism evidence="6 7">
    <name type="scientific">Amycolatopsis taiwanensis</name>
    <dbReference type="NCBI Taxonomy" id="342230"/>
    <lineage>
        <taxon>Bacteria</taxon>
        <taxon>Bacillati</taxon>
        <taxon>Actinomycetota</taxon>
        <taxon>Actinomycetes</taxon>
        <taxon>Pseudonocardiales</taxon>
        <taxon>Pseudonocardiaceae</taxon>
        <taxon>Amycolatopsis</taxon>
    </lineage>
</organism>
<gene>
    <name evidence="6" type="ORF">Atai01_69970</name>
</gene>
<dbReference type="PANTHER" id="PTHR30154">
    <property type="entry name" value="LEUCINE-RESPONSIVE REGULATORY PROTEIN"/>
    <property type="match status" value="1"/>
</dbReference>
<name>A0A9W6R7S4_9PSEU</name>
<dbReference type="Gene3D" id="1.10.10.10">
    <property type="entry name" value="Winged helix-like DNA-binding domain superfamily/Winged helix DNA-binding domain"/>
    <property type="match status" value="2"/>
</dbReference>
<evidence type="ECO:0000256" key="2">
    <source>
        <dbReference type="ARBA" id="ARBA00023125"/>
    </source>
</evidence>
<dbReference type="InterPro" id="IPR011991">
    <property type="entry name" value="ArsR-like_HTH"/>
</dbReference>
<sequence length="340" mass="37605">MPDSVDELDLALINALQVSPRAPWSALGRALGVDAATVARRWRRLHDSGIAWITCVIGPARHREFCMAYLEVDCAPGRLDEVADTLVELDHVIYLYQLTGQYALFVVLARPTPAAIAESVRMSVAALPGVRGYRCELRTVGYSEASRWRLHSLTRAQRQMLETDAEPRHAAQGGRVDPTDQRIYQLLHEDGRMSYPELAGRAGISEPTARRRVNRLLTTRQLRLRCDVAQSVSGTPHTAVVWASVPPESLDRVGRSLATLPSVRLCCALTGARNLLLMVWLRTLDEMPALEATLVERAPGLVVADRAISLRTMKQLGRLLDGEGRSIREIPLSGETFFAS</sequence>
<dbReference type="PANTHER" id="PTHR30154:SF34">
    <property type="entry name" value="TRANSCRIPTIONAL REGULATOR AZLB"/>
    <property type="match status" value="1"/>
</dbReference>
<feature type="domain" description="Transcription regulator AsnC/Lrp ligand binding" evidence="4">
    <location>
        <begin position="71"/>
        <end position="134"/>
    </location>
</feature>
<keyword evidence="1" id="KW-0805">Transcription regulation</keyword>
<dbReference type="SUPFAM" id="SSF46785">
    <property type="entry name" value="Winged helix' DNA-binding domain"/>
    <property type="match status" value="2"/>
</dbReference>
<dbReference type="InterPro" id="IPR011008">
    <property type="entry name" value="Dimeric_a/b-barrel"/>
</dbReference>
<dbReference type="InterPro" id="IPR036388">
    <property type="entry name" value="WH-like_DNA-bd_sf"/>
</dbReference>
<feature type="domain" description="HTH asnC-type" evidence="5">
    <location>
        <begin position="6"/>
        <end position="46"/>
    </location>
</feature>
<dbReference type="PRINTS" id="PR00033">
    <property type="entry name" value="HTHASNC"/>
</dbReference>
<protein>
    <submittedName>
        <fullName evidence="6">AsnC family transcriptional regulator</fullName>
    </submittedName>
</protein>
<feature type="domain" description="HTH asnC-type" evidence="5">
    <location>
        <begin position="177"/>
        <end position="216"/>
    </location>
</feature>
<dbReference type="InterPro" id="IPR036390">
    <property type="entry name" value="WH_DNA-bd_sf"/>
</dbReference>
<comment type="caution">
    <text evidence="6">The sequence shown here is derived from an EMBL/GenBank/DDBJ whole genome shotgun (WGS) entry which is preliminary data.</text>
</comment>
<accession>A0A9W6R7S4</accession>
<dbReference type="GO" id="GO:0005829">
    <property type="term" value="C:cytosol"/>
    <property type="evidence" value="ECO:0007669"/>
    <property type="project" value="TreeGrafter"/>
</dbReference>
<evidence type="ECO:0000256" key="3">
    <source>
        <dbReference type="ARBA" id="ARBA00023163"/>
    </source>
</evidence>
<dbReference type="GO" id="GO:0043565">
    <property type="term" value="F:sequence-specific DNA binding"/>
    <property type="evidence" value="ECO:0007669"/>
    <property type="project" value="InterPro"/>
</dbReference>
<keyword evidence="7" id="KW-1185">Reference proteome</keyword>
<dbReference type="Proteomes" id="UP001165136">
    <property type="component" value="Unassembled WGS sequence"/>
</dbReference>
<dbReference type="GO" id="GO:0043200">
    <property type="term" value="P:response to amino acid"/>
    <property type="evidence" value="ECO:0007669"/>
    <property type="project" value="TreeGrafter"/>
</dbReference>
<dbReference type="AlphaFoldDB" id="A0A9W6R7S4"/>
<evidence type="ECO:0000256" key="1">
    <source>
        <dbReference type="ARBA" id="ARBA00023015"/>
    </source>
</evidence>
<keyword evidence="3" id="KW-0804">Transcription</keyword>
<dbReference type="InterPro" id="IPR019887">
    <property type="entry name" value="Tscrpt_reg_AsnC/Lrp_C"/>
</dbReference>
<dbReference type="SMART" id="SM00344">
    <property type="entry name" value="HTH_ASNC"/>
    <property type="match status" value="2"/>
</dbReference>